<organism evidence="1 2">
    <name type="scientific">Algoriphagus antarcticus</name>
    <dbReference type="NCBI Taxonomy" id="238540"/>
    <lineage>
        <taxon>Bacteria</taxon>
        <taxon>Pseudomonadati</taxon>
        <taxon>Bacteroidota</taxon>
        <taxon>Cytophagia</taxon>
        <taxon>Cytophagales</taxon>
        <taxon>Cyclobacteriaceae</taxon>
        <taxon>Algoriphagus</taxon>
    </lineage>
</organism>
<evidence type="ECO:0000313" key="2">
    <source>
        <dbReference type="Proteomes" id="UP000256405"/>
    </source>
</evidence>
<dbReference type="InterPro" id="IPR012347">
    <property type="entry name" value="Ferritin-like"/>
</dbReference>
<dbReference type="InterPro" id="IPR009078">
    <property type="entry name" value="Ferritin-like_SF"/>
</dbReference>
<reference evidence="1 2" key="1">
    <citation type="submission" date="2018-08" db="EMBL/GenBank/DDBJ databases">
        <title>Genomic Encyclopedia of Archaeal and Bacterial Type Strains, Phase II (KMG-II): from individual species to whole genera.</title>
        <authorList>
            <person name="Goeker M."/>
        </authorList>
    </citation>
    <scope>NUCLEOTIDE SEQUENCE [LARGE SCALE GENOMIC DNA]</scope>
    <source>
        <strain evidence="1 2">DSM 15986</strain>
    </source>
</reference>
<comment type="caution">
    <text evidence="1">The sequence shown here is derived from an EMBL/GenBank/DDBJ whole genome shotgun (WGS) entry which is preliminary data.</text>
</comment>
<dbReference type="SUPFAM" id="SSF47240">
    <property type="entry name" value="Ferritin-like"/>
    <property type="match status" value="1"/>
</dbReference>
<dbReference type="Pfam" id="PF05974">
    <property type="entry name" value="DUF892"/>
    <property type="match status" value="1"/>
</dbReference>
<gene>
    <name evidence="1" type="ORF">C8N25_106199</name>
</gene>
<dbReference type="Gene3D" id="1.20.1260.10">
    <property type="match status" value="1"/>
</dbReference>
<dbReference type="InterPro" id="IPR010287">
    <property type="entry name" value="DUF892_YciF-like"/>
</dbReference>
<protein>
    <submittedName>
        <fullName evidence="1">Ferritin-like metal-binding protein YciE</fullName>
    </submittedName>
</protein>
<dbReference type="AlphaFoldDB" id="A0A3E0DXE6"/>
<proteinExistence type="predicted"/>
<dbReference type="InterPro" id="IPR047114">
    <property type="entry name" value="YciF"/>
</dbReference>
<dbReference type="EMBL" id="QUNF01000006">
    <property type="protein sequence ID" value="REG90698.1"/>
    <property type="molecule type" value="Genomic_DNA"/>
</dbReference>
<accession>A0A3E0DXE6</accession>
<dbReference type="Proteomes" id="UP000256405">
    <property type="component" value="Unassembled WGS sequence"/>
</dbReference>
<keyword evidence="2" id="KW-1185">Reference proteome</keyword>
<evidence type="ECO:0000313" key="1">
    <source>
        <dbReference type="EMBL" id="REG90698.1"/>
    </source>
</evidence>
<dbReference type="PANTHER" id="PTHR30565:SF9">
    <property type="entry name" value="PROTEIN YCIF"/>
    <property type="match status" value="1"/>
</dbReference>
<sequence length="171" mass="19772">MIIQAKYSTQEFEQLFIDLIKKIYWAERHLARVLPKIISGVSCHKISHAIYKHLEDTQEHVNRLEEVFKNLQVKSHPKKCHKIEGLLKEARTIIDDTAADSMLRDADIIIASQRVLHYKISSYGSLVKIAVKMEIKDIAEILIKTLDEERETDSILTRLAISRIQKVSIRA</sequence>
<dbReference type="PANTHER" id="PTHR30565">
    <property type="entry name" value="PROTEIN YCIF"/>
    <property type="match status" value="1"/>
</dbReference>
<name>A0A3E0DXE6_9BACT</name>